<dbReference type="AlphaFoldDB" id="A0A9N9ESN1"/>
<name>A0A9N9ESN1_9GLOM</name>
<evidence type="ECO:0000256" key="1">
    <source>
        <dbReference type="SAM" id="Phobius"/>
    </source>
</evidence>
<dbReference type="OrthoDB" id="5277092at2759"/>
<feature type="transmembrane region" description="Helical" evidence="1">
    <location>
        <begin position="6"/>
        <end position="26"/>
    </location>
</feature>
<keyword evidence="1" id="KW-0472">Membrane</keyword>
<dbReference type="Proteomes" id="UP000789759">
    <property type="component" value="Unassembled WGS sequence"/>
</dbReference>
<evidence type="ECO:0000313" key="3">
    <source>
        <dbReference type="Proteomes" id="UP000789759"/>
    </source>
</evidence>
<accession>A0A9N9ESN1</accession>
<proteinExistence type="predicted"/>
<organism evidence="2 3">
    <name type="scientific">Cetraspora pellucida</name>
    <dbReference type="NCBI Taxonomy" id="1433469"/>
    <lineage>
        <taxon>Eukaryota</taxon>
        <taxon>Fungi</taxon>
        <taxon>Fungi incertae sedis</taxon>
        <taxon>Mucoromycota</taxon>
        <taxon>Glomeromycotina</taxon>
        <taxon>Glomeromycetes</taxon>
        <taxon>Diversisporales</taxon>
        <taxon>Gigasporaceae</taxon>
        <taxon>Cetraspora</taxon>
    </lineage>
</organism>
<protein>
    <submittedName>
        <fullName evidence="2">17017_t:CDS:1</fullName>
    </submittedName>
</protein>
<feature type="transmembrane region" description="Helical" evidence="1">
    <location>
        <begin position="91"/>
        <end position="109"/>
    </location>
</feature>
<evidence type="ECO:0000313" key="2">
    <source>
        <dbReference type="EMBL" id="CAG8690237.1"/>
    </source>
</evidence>
<reference evidence="2" key="1">
    <citation type="submission" date="2021-06" db="EMBL/GenBank/DDBJ databases">
        <authorList>
            <person name="Kallberg Y."/>
            <person name="Tangrot J."/>
            <person name="Rosling A."/>
        </authorList>
    </citation>
    <scope>NUCLEOTIDE SEQUENCE</scope>
    <source>
        <strain evidence="2">FL966</strain>
    </source>
</reference>
<sequence>MSSSFARTIFTTLSPYARCGIVYFTVKFMRMNKVKPSSLLKDINSLHFRLVLFIPLIPKKYLNFKIIQNYYNLFYHIQPTKSEEKKMRTSTFLLLVIIFLTINVHYSIIEIQAIENSVEIYSPIQGLYPIGSDLCIKWSFVGYDENKSFKFDSLTLLFFNITAKVFVQLWRIPPDSNAKLVWSVSALLYLDNICFTVTSNWSENDTFYVNLTPKNYPKQEFRAVRGEPRTTPTEKNYPVETSRRMFKTAATSFSAMPIATTYTTTLLIMVISWQQPSTSKNSTSSEKHNATQRLAQFVQEDDSARYVIDSENVICRNPAFNTDFKIEAETGEKEVIGGTGKLSCVKLKELDKAEIFTEMQKLGFFCALAQDPKKNGIECRKI</sequence>
<gene>
    <name evidence="2" type="ORF">CPELLU_LOCUS11257</name>
</gene>
<keyword evidence="1" id="KW-1133">Transmembrane helix</keyword>
<keyword evidence="1" id="KW-0812">Transmembrane</keyword>
<keyword evidence="3" id="KW-1185">Reference proteome</keyword>
<dbReference type="EMBL" id="CAJVQA010009821">
    <property type="protein sequence ID" value="CAG8690237.1"/>
    <property type="molecule type" value="Genomic_DNA"/>
</dbReference>
<comment type="caution">
    <text evidence="2">The sequence shown here is derived from an EMBL/GenBank/DDBJ whole genome shotgun (WGS) entry which is preliminary data.</text>
</comment>